<keyword evidence="6" id="KW-0378">Hydrolase</keyword>
<organism evidence="6 7">
    <name type="scientific">Actinoplanes digitatis</name>
    <dbReference type="NCBI Taxonomy" id="1868"/>
    <lineage>
        <taxon>Bacteria</taxon>
        <taxon>Bacillati</taxon>
        <taxon>Actinomycetota</taxon>
        <taxon>Actinomycetes</taxon>
        <taxon>Micromonosporales</taxon>
        <taxon>Micromonosporaceae</taxon>
        <taxon>Actinoplanes</taxon>
    </lineage>
</organism>
<dbReference type="InterPro" id="IPR009003">
    <property type="entry name" value="Peptidase_S1_PA"/>
</dbReference>
<dbReference type="InterPro" id="IPR018114">
    <property type="entry name" value="TRYPSIN_HIS"/>
</dbReference>
<feature type="domain" description="Peptidase S1" evidence="5">
    <location>
        <begin position="23"/>
        <end position="249"/>
    </location>
</feature>
<dbReference type="InterPro" id="IPR050430">
    <property type="entry name" value="Peptidase_S1"/>
</dbReference>
<dbReference type="InterPro" id="IPR043504">
    <property type="entry name" value="Peptidase_S1_PA_chymotrypsin"/>
</dbReference>
<dbReference type="Gene3D" id="2.40.10.10">
    <property type="entry name" value="Trypsin-like serine proteases"/>
    <property type="match status" value="1"/>
</dbReference>
<keyword evidence="2" id="KW-1015">Disulfide bond</keyword>
<keyword evidence="4" id="KW-0472">Membrane</keyword>
<dbReference type="InterPro" id="IPR001254">
    <property type="entry name" value="Trypsin_dom"/>
</dbReference>
<dbReference type="EMBL" id="JACHNH010000001">
    <property type="protein sequence ID" value="MBB4763511.1"/>
    <property type="molecule type" value="Genomic_DNA"/>
</dbReference>
<dbReference type="Pfam" id="PF00089">
    <property type="entry name" value="Trypsin"/>
    <property type="match status" value="1"/>
</dbReference>
<dbReference type="RefSeq" id="WP_184994816.1">
    <property type="nucleotide sequence ID" value="NZ_BOMK01000020.1"/>
</dbReference>
<keyword evidence="6" id="KW-0645">Protease</keyword>
<evidence type="ECO:0000256" key="2">
    <source>
        <dbReference type="ARBA" id="ARBA00023157"/>
    </source>
</evidence>
<evidence type="ECO:0000256" key="4">
    <source>
        <dbReference type="SAM" id="Phobius"/>
    </source>
</evidence>
<dbReference type="InterPro" id="IPR001314">
    <property type="entry name" value="Peptidase_S1A"/>
</dbReference>
<keyword evidence="4" id="KW-0812">Transmembrane</keyword>
<accession>A0A7W7HZE7</accession>
<evidence type="ECO:0000313" key="6">
    <source>
        <dbReference type="EMBL" id="MBB4763511.1"/>
    </source>
</evidence>
<dbReference type="PANTHER" id="PTHR24276:SF98">
    <property type="entry name" value="FI18310P1-RELATED"/>
    <property type="match status" value="1"/>
</dbReference>
<dbReference type="GO" id="GO:0004252">
    <property type="term" value="F:serine-type endopeptidase activity"/>
    <property type="evidence" value="ECO:0007669"/>
    <property type="project" value="InterPro"/>
</dbReference>
<feature type="compositionally biased region" description="Low complexity" evidence="3">
    <location>
        <begin position="251"/>
        <end position="266"/>
    </location>
</feature>
<dbReference type="PROSITE" id="PS50240">
    <property type="entry name" value="TRYPSIN_DOM"/>
    <property type="match status" value="1"/>
</dbReference>
<dbReference type="AlphaFoldDB" id="A0A7W7HZE7"/>
<dbReference type="PROSITE" id="PS00134">
    <property type="entry name" value="TRYPSIN_HIS"/>
    <property type="match status" value="1"/>
</dbReference>
<dbReference type="SMART" id="SM00020">
    <property type="entry name" value="Tryp_SPc"/>
    <property type="match status" value="1"/>
</dbReference>
<comment type="similarity">
    <text evidence="1">Belongs to the peptidase S1 family.</text>
</comment>
<keyword evidence="4" id="KW-1133">Transmembrane helix</keyword>
<dbReference type="PANTHER" id="PTHR24276">
    <property type="entry name" value="POLYSERASE-RELATED"/>
    <property type="match status" value="1"/>
</dbReference>
<keyword evidence="7" id="KW-1185">Reference proteome</keyword>
<dbReference type="Proteomes" id="UP000578112">
    <property type="component" value="Unassembled WGS sequence"/>
</dbReference>
<evidence type="ECO:0000256" key="1">
    <source>
        <dbReference type="ARBA" id="ARBA00007664"/>
    </source>
</evidence>
<evidence type="ECO:0000313" key="7">
    <source>
        <dbReference type="Proteomes" id="UP000578112"/>
    </source>
</evidence>
<dbReference type="GO" id="GO:0006508">
    <property type="term" value="P:proteolysis"/>
    <property type="evidence" value="ECO:0007669"/>
    <property type="project" value="UniProtKB-KW"/>
</dbReference>
<dbReference type="PRINTS" id="PR00722">
    <property type="entry name" value="CHYMOTRYPSIN"/>
</dbReference>
<feature type="transmembrane region" description="Helical" evidence="4">
    <location>
        <begin position="298"/>
        <end position="316"/>
    </location>
</feature>
<proteinExistence type="inferred from homology"/>
<gene>
    <name evidence="6" type="ORF">BJ971_004067</name>
</gene>
<name>A0A7W7HZE7_9ACTN</name>
<reference evidence="6 7" key="1">
    <citation type="submission" date="2020-08" db="EMBL/GenBank/DDBJ databases">
        <title>Sequencing the genomes of 1000 actinobacteria strains.</title>
        <authorList>
            <person name="Klenk H.-P."/>
        </authorList>
    </citation>
    <scope>NUCLEOTIDE SEQUENCE [LARGE SCALE GENOMIC DNA]</scope>
    <source>
        <strain evidence="6 7">DSM 43149</strain>
    </source>
</reference>
<evidence type="ECO:0000256" key="3">
    <source>
        <dbReference type="SAM" id="MobiDB-lite"/>
    </source>
</evidence>
<sequence>MLLLLPPAVAGLATGTATPAHAIAGGQDVISGRYGFAVKLTMTGLPTAGGGRRDSSCSGALIAPRWVITAGHCFKTAKGTRVSRPVARLTTATVGRTDLNGKAGHQVKVVEVHQSPTTDVALAKLAGPVTDVTPVVLSSKAPKVGAIVRLAGYGLTEDGDESTLATRLQTGQFEVVSRTRTYLGTTGHAPRANTSPCSHDSGGPYFTQRGDGAAVLVSVVSHGPSCPHSKVDLSGRIDTIRGWITGIAGEPAPAATTRAPARAPSKPARPPAASVPPGADQRLVSGPSRGGDTLPPPATVSLVVLGFGGVIAAVLGTRARRRTRRRAAIRRHRRG</sequence>
<dbReference type="SUPFAM" id="SSF50494">
    <property type="entry name" value="Trypsin-like serine proteases"/>
    <property type="match status" value="1"/>
</dbReference>
<protein>
    <submittedName>
        <fullName evidence="6">Secreted trypsin-like serine protease</fullName>
    </submittedName>
</protein>
<comment type="caution">
    <text evidence="6">The sequence shown here is derived from an EMBL/GenBank/DDBJ whole genome shotgun (WGS) entry which is preliminary data.</text>
</comment>
<evidence type="ECO:0000259" key="5">
    <source>
        <dbReference type="PROSITE" id="PS50240"/>
    </source>
</evidence>
<feature type="region of interest" description="Disordered" evidence="3">
    <location>
        <begin position="249"/>
        <end position="295"/>
    </location>
</feature>